<organism evidence="5 6">
    <name type="scientific">Microbacterium sufflavum</name>
    <dbReference type="NCBI Taxonomy" id="2851649"/>
    <lineage>
        <taxon>Bacteria</taxon>
        <taxon>Bacillati</taxon>
        <taxon>Actinomycetota</taxon>
        <taxon>Actinomycetes</taxon>
        <taxon>Micrococcales</taxon>
        <taxon>Microbacteriaceae</taxon>
        <taxon>Microbacterium</taxon>
    </lineage>
</organism>
<dbReference type="PANTHER" id="PTHR44688">
    <property type="entry name" value="DNA-BINDING TRANSCRIPTIONAL ACTIVATOR DEVR_DOSR"/>
    <property type="match status" value="1"/>
</dbReference>
<name>A0ABY4IG81_9MICO</name>
<dbReference type="InterPro" id="IPR011990">
    <property type="entry name" value="TPR-like_helical_dom_sf"/>
</dbReference>
<keyword evidence="3" id="KW-0804">Transcription</keyword>
<dbReference type="Pfam" id="PF25873">
    <property type="entry name" value="WHD_MalT"/>
    <property type="match status" value="1"/>
</dbReference>
<keyword evidence="6" id="KW-1185">Reference proteome</keyword>
<keyword evidence="1" id="KW-0805">Transcription regulation</keyword>
<dbReference type="Pfam" id="PF13191">
    <property type="entry name" value="AAA_16"/>
    <property type="match status" value="1"/>
</dbReference>
<dbReference type="SUPFAM" id="SSF46894">
    <property type="entry name" value="C-terminal effector domain of the bipartite response regulators"/>
    <property type="match status" value="1"/>
</dbReference>
<dbReference type="SMART" id="SM00382">
    <property type="entry name" value="AAA"/>
    <property type="match status" value="1"/>
</dbReference>
<dbReference type="Gene3D" id="3.40.50.300">
    <property type="entry name" value="P-loop containing nucleotide triphosphate hydrolases"/>
    <property type="match status" value="1"/>
</dbReference>
<dbReference type="PROSITE" id="PS50043">
    <property type="entry name" value="HTH_LUXR_2"/>
    <property type="match status" value="1"/>
</dbReference>
<dbReference type="InterPro" id="IPR003593">
    <property type="entry name" value="AAA+_ATPase"/>
</dbReference>
<dbReference type="InterPro" id="IPR041664">
    <property type="entry name" value="AAA_16"/>
</dbReference>
<evidence type="ECO:0000256" key="2">
    <source>
        <dbReference type="ARBA" id="ARBA00023125"/>
    </source>
</evidence>
<proteinExistence type="predicted"/>
<dbReference type="Proteomes" id="UP000831467">
    <property type="component" value="Chromosome"/>
</dbReference>
<evidence type="ECO:0000313" key="5">
    <source>
        <dbReference type="EMBL" id="UPL11777.1"/>
    </source>
</evidence>
<dbReference type="CDD" id="cd06170">
    <property type="entry name" value="LuxR_C_like"/>
    <property type="match status" value="1"/>
</dbReference>
<dbReference type="SMART" id="SM00421">
    <property type="entry name" value="HTH_LUXR"/>
    <property type="match status" value="1"/>
</dbReference>
<dbReference type="InterPro" id="IPR027417">
    <property type="entry name" value="P-loop_NTPase"/>
</dbReference>
<dbReference type="Gene3D" id="1.10.10.10">
    <property type="entry name" value="Winged helix-like DNA-binding domain superfamily/Winged helix DNA-binding domain"/>
    <property type="match status" value="1"/>
</dbReference>
<dbReference type="PRINTS" id="PR00038">
    <property type="entry name" value="HTHLUXR"/>
</dbReference>
<dbReference type="EMBL" id="CP078076">
    <property type="protein sequence ID" value="UPL11777.1"/>
    <property type="molecule type" value="Genomic_DNA"/>
</dbReference>
<dbReference type="InterPro" id="IPR036388">
    <property type="entry name" value="WH-like_DNA-bd_sf"/>
</dbReference>
<evidence type="ECO:0000313" key="6">
    <source>
        <dbReference type="Proteomes" id="UP000831467"/>
    </source>
</evidence>
<evidence type="ECO:0000256" key="1">
    <source>
        <dbReference type="ARBA" id="ARBA00023015"/>
    </source>
</evidence>
<dbReference type="InterPro" id="IPR016032">
    <property type="entry name" value="Sig_transdc_resp-reg_C-effctor"/>
</dbReference>
<accession>A0ABY4IG81</accession>
<dbReference type="Pfam" id="PF00196">
    <property type="entry name" value="GerE"/>
    <property type="match status" value="1"/>
</dbReference>
<evidence type="ECO:0000256" key="3">
    <source>
        <dbReference type="ARBA" id="ARBA00023163"/>
    </source>
</evidence>
<evidence type="ECO:0000259" key="4">
    <source>
        <dbReference type="PROSITE" id="PS50043"/>
    </source>
</evidence>
<dbReference type="SUPFAM" id="SSF52540">
    <property type="entry name" value="P-loop containing nucleoside triphosphate hydrolases"/>
    <property type="match status" value="1"/>
</dbReference>
<feature type="domain" description="HTH luxR-type" evidence="4">
    <location>
        <begin position="777"/>
        <end position="842"/>
    </location>
</feature>
<dbReference type="InterPro" id="IPR059106">
    <property type="entry name" value="WHD_MalT"/>
</dbReference>
<gene>
    <name evidence="5" type="ORF">KV394_11915</name>
</gene>
<dbReference type="Gene3D" id="1.25.40.10">
    <property type="entry name" value="Tetratricopeptide repeat domain"/>
    <property type="match status" value="1"/>
</dbReference>
<keyword evidence="2" id="KW-0238">DNA-binding</keyword>
<sequence>MKGEVRRERLLTRLSAAMEEPWSLTLVGAPAGAGKTRLLAQWSRELREHADVEVVWVAMERGDGVDTLIAGLERIPDPALQRGFARVPRGHGAATMRGLARALDAARRRIVIIVDDVHHLQDDESAHLMSVFVQTVPGDVHVVLSGRGTRMIPLARRRLSGIALELDGAALAFRPHEIQAFFALRDLHLNPSEIAALLARTAGWAAALQLMMLNAPGGGPVGAYPLRGDDPDVVDYFVEEVFGDLSDELRGFLETTAVPESFTTALATVLCGSARAGALIERLLRLNVLAGPDGADPPRYHYHPLLRAFLLGRLRARGSSEPARLEGIASAWFDGQGEALPALVHAVRSGEEFCVSAILRRSGMQLVLDGHPDEVVAATGELTAQRRAEPGVRMLIAAAELTRGNASAAVAALSSTPETDESDVHRAWRRGLALHTALRRGGIEDALAAVGSELRTPTGEERIDAYATLQLAMAQLFTGRLEQSEVSARRAADLARAIGAVSAELQAETALLTAALFRGRLREVMDASAALDERWHERGAPDNAFVEVARVWRSWVPYEAMNLLDASPALLPSARVLDAGGETAIARGLHGLQALLAADAVDDAHASAMALFDFLAPREDLPLPVHWYAMMAPFVVHAFHRLNEPTIRDRFIDEVEAALGETGDVLVLRALAAMHDRRPGVARGALVPVLEGAARCLLPASMIDAWLVESHLDVEDAEPDRAQFALATALALAEPEDHVRRVAEAGTVVTQLLAARATPGSRTRFADRVRERFTAAGVLAEEELTHRERIVLAALCRNATLREIAAQEYISPNTVKTHVRNIYRKLGVSDREGVTAAAHALGIG</sequence>
<dbReference type="RefSeq" id="WP_247981527.1">
    <property type="nucleotide sequence ID" value="NZ_CP078076.1"/>
</dbReference>
<dbReference type="PANTHER" id="PTHR44688:SF16">
    <property type="entry name" value="DNA-BINDING TRANSCRIPTIONAL ACTIVATOR DEVR_DOSR"/>
    <property type="match status" value="1"/>
</dbReference>
<reference evidence="5 6" key="1">
    <citation type="submission" date="2021-06" db="EMBL/GenBank/DDBJ databases">
        <title>Genome-based taxonomic framework of Microbacterium strains isolated from marine environment, the description of four new species and reclassification of four preexisting species.</title>
        <authorList>
            <person name="Lee S.D."/>
            <person name="Kim S.-M."/>
            <person name="Byeon Y.-S."/>
            <person name="Yang H.L."/>
            <person name="Kim I.S."/>
        </authorList>
    </citation>
    <scope>NUCLEOTIDE SEQUENCE [LARGE SCALE GENOMIC DNA]</scope>
    <source>
        <strain evidence="5 6">SSW1-51</strain>
    </source>
</reference>
<protein>
    <submittedName>
        <fullName evidence="5">LuxR C-terminal-related transcriptional regulator</fullName>
    </submittedName>
</protein>
<dbReference type="InterPro" id="IPR000792">
    <property type="entry name" value="Tscrpt_reg_LuxR_C"/>
</dbReference>